<dbReference type="EMBL" id="CAJJDP010000083">
    <property type="protein sequence ID" value="CAD8185032.1"/>
    <property type="molecule type" value="Genomic_DNA"/>
</dbReference>
<evidence type="ECO:0000313" key="2">
    <source>
        <dbReference type="Proteomes" id="UP000683925"/>
    </source>
</evidence>
<proteinExistence type="predicted"/>
<reference evidence="1" key="1">
    <citation type="submission" date="2021-01" db="EMBL/GenBank/DDBJ databases">
        <authorList>
            <consortium name="Genoscope - CEA"/>
            <person name="William W."/>
        </authorList>
    </citation>
    <scope>NUCLEOTIDE SEQUENCE</scope>
</reference>
<dbReference type="Proteomes" id="UP000683925">
    <property type="component" value="Unassembled WGS sequence"/>
</dbReference>
<dbReference type="AlphaFoldDB" id="A0A8S1W8V2"/>
<accession>A0A8S1W8V2</accession>
<keyword evidence="2" id="KW-1185">Reference proteome</keyword>
<comment type="caution">
    <text evidence="1">The sequence shown here is derived from an EMBL/GenBank/DDBJ whole genome shotgun (WGS) entry which is preliminary data.</text>
</comment>
<name>A0A8S1W8V2_PAROT</name>
<sequence length="135" mass="15973">MLYIINAYQQGKILKLLYIDFQMIRIPSLISSSIFKLISLSHFIMYTNLLLSITYKLASPDLLHKVTISTGKFYEQNYLNSKWLIYSKIFCKRNDHTILHQIIRFAIKIIQIPYHLYYDAGDFISSLQMVFQPIL</sequence>
<gene>
    <name evidence="1" type="ORF">POCTA_138.1.T0840196</name>
</gene>
<evidence type="ECO:0000313" key="1">
    <source>
        <dbReference type="EMBL" id="CAD8185032.1"/>
    </source>
</evidence>
<protein>
    <submittedName>
        <fullName evidence="1">Uncharacterized protein</fullName>
    </submittedName>
</protein>
<organism evidence="1 2">
    <name type="scientific">Paramecium octaurelia</name>
    <dbReference type="NCBI Taxonomy" id="43137"/>
    <lineage>
        <taxon>Eukaryota</taxon>
        <taxon>Sar</taxon>
        <taxon>Alveolata</taxon>
        <taxon>Ciliophora</taxon>
        <taxon>Intramacronucleata</taxon>
        <taxon>Oligohymenophorea</taxon>
        <taxon>Peniculida</taxon>
        <taxon>Parameciidae</taxon>
        <taxon>Paramecium</taxon>
    </lineage>
</organism>